<accession>A0A2S0UNJ0</accession>
<dbReference type="InterPro" id="IPR000073">
    <property type="entry name" value="AB_hydrolase_1"/>
</dbReference>
<dbReference type="SUPFAM" id="SSF53474">
    <property type="entry name" value="alpha/beta-Hydrolases"/>
    <property type="match status" value="1"/>
</dbReference>
<gene>
    <name evidence="3" type="ORF">HYN69_13405</name>
</gene>
<dbReference type="OrthoDB" id="9808398at2"/>
<evidence type="ECO:0000313" key="3">
    <source>
        <dbReference type="EMBL" id="AWB49362.1"/>
    </source>
</evidence>
<dbReference type="KEGG" id="geh:HYN69_13405"/>
<feature type="domain" description="AB hydrolase-1" evidence="2">
    <location>
        <begin position="16"/>
        <end position="244"/>
    </location>
</feature>
<protein>
    <submittedName>
        <fullName evidence="3">Alpha/beta hydrolase</fullName>
    </submittedName>
</protein>
<dbReference type="AlphaFoldDB" id="A0A2S0UNJ0"/>
<evidence type="ECO:0000256" key="1">
    <source>
        <dbReference type="ARBA" id="ARBA00022801"/>
    </source>
</evidence>
<dbReference type="Proteomes" id="UP000244496">
    <property type="component" value="Chromosome"/>
</dbReference>
<keyword evidence="4" id="KW-1185">Reference proteome</keyword>
<dbReference type="PANTHER" id="PTHR46118:SF4">
    <property type="entry name" value="PROTEIN ABHD11"/>
    <property type="match status" value="1"/>
</dbReference>
<dbReference type="Pfam" id="PF00561">
    <property type="entry name" value="Abhydrolase_1"/>
    <property type="match status" value="1"/>
</dbReference>
<dbReference type="PANTHER" id="PTHR46118">
    <property type="entry name" value="PROTEIN ABHD11"/>
    <property type="match status" value="1"/>
</dbReference>
<dbReference type="InterPro" id="IPR029058">
    <property type="entry name" value="AB_hydrolase_fold"/>
</dbReference>
<dbReference type="GO" id="GO:0016787">
    <property type="term" value="F:hydrolase activity"/>
    <property type="evidence" value="ECO:0007669"/>
    <property type="project" value="UniProtKB-KW"/>
</dbReference>
<evidence type="ECO:0000313" key="4">
    <source>
        <dbReference type="Proteomes" id="UP000244496"/>
    </source>
</evidence>
<dbReference type="RefSeq" id="WP_108436179.1">
    <property type="nucleotide sequence ID" value="NZ_CP028918.1"/>
</dbReference>
<proteinExistence type="predicted"/>
<reference evidence="3 4" key="1">
    <citation type="submission" date="2018-04" db="EMBL/GenBank/DDBJ databases">
        <title>Genome sequencing of Gemmobacter.</title>
        <authorList>
            <person name="Yi H."/>
            <person name="Baek M.-G."/>
        </authorList>
    </citation>
    <scope>NUCLEOTIDE SEQUENCE [LARGE SCALE GENOMIC DNA]</scope>
    <source>
        <strain evidence="3 4">HYN0069</strain>
    </source>
</reference>
<sequence>MLSLIKHPAATRTEAPPLLIAHGLFGTGRNWGVIARRLADIRDVYTVDMRNHGESPHMATHSYPDLAADLAEVARHIGAPVDLLGHSMGGKAAMQLALTEPALVRRMVVADIAPVAYTHDQTRHIDAMRALDLTGLSTRAEADRRLSAHIDDEGLRAFFLQSLDLKSPQGPRWKLNFDTLAAEMPIIVGWPGTTGQFGHPTLFLTGSESHYVKPEYRDTIRALFPRARFAKLPGAGHWLHAEKPREFEETVRVFLTAPERAPA</sequence>
<keyword evidence="1 3" id="KW-0378">Hydrolase</keyword>
<organism evidence="3 4">
    <name type="scientific">Paragemmobacter aquarius</name>
    <dbReference type="NCBI Taxonomy" id="2169400"/>
    <lineage>
        <taxon>Bacteria</taxon>
        <taxon>Pseudomonadati</taxon>
        <taxon>Pseudomonadota</taxon>
        <taxon>Alphaproteobacteria</taxon>
        <taxon>Rhodobacterales</taxon>
        <taxon>Paracoccaceae</taxon>
        <taxon>Paragemmobacter</taxon>
    </lineage>
</organism>
<evidence type="ECO:0000259" key="2">
    <source>
        <dbReference type="Pfam" id="PF00561"/>
    </source>
</evidence>
<dbReference type="Gene3D" id="3.40.50.1820">
    <property type="entry name" value="alpha/beta hydrolase"/>
    <property type="match status" value="1"/>
</dbReference>
<dbReference type="EMBL" id="CP028918">
    <property type="protein sequence ID" value="AWB49362.1"/>
    <property type="molecule type" value="Genomic_DNA"/>
</dbReference>
<name>A0A2S0UNJ0_9RHOB</name>